<organism evidence="10 11">
    <name type="scientific">Tomitella cavernea</name>
    <dbReference type="NCBI Taxonomy" id="1387982"/>
    <lineage>
        <taxon>Bacteria</taxon>
        <taxon>Bacillati</taxon>
        <taxon>Actinomycetota</taxon>
        <taxon>Actinomycetes</taxon>
        <taxon>Mycobacteriales</taxon>
        <taxon>Tomitella</taxon>
    </lineage>
</organism>
<dbReference type="PROSITE" id="PS00166">
    <property type="entry name" value="ENOYL_COA_HYDRATASE"/>
    <property type="match status" value="1"/>
</dbReference>
<reference evidence="11" key="1">
    <citation type="journal article" date="2019" name="Int. J. Syst. Evol. Microbiol.">
        <title>The Global Catalogue of Microorganisms (GCM) 10K type strain sequencing project: providing services to taxonomists for standard genome sequencing and annotation.</title>
        <authorList>
            <consortium name="The Broad Institute Genomics Platform"/>
            <consortium name="The Broad Institute Genome Sequencing Center for Infectious Disease"/>
            <person name="Wu L."/>
            <person name="Ma J."/>
        </authorList>
    </citation>
    <scope>NUCLEOTIDE SEQUENCE [LARGE SCALE GENOMIC DNA]</scope>
    <source>
        <strain evidence="11">JCM 18542</strain>
    </source>
</reference>
<evidence type="ECO:0000313" key="10">
    <source>
        <dbReference type="EMBL" id="GAA4810626.1"/>
    </source>
</evidence>
<feature type="compositionally biased region" description="Basic and acidic residues" evidence="9">
    <location>
        <begin position="230"/>
        <end position="239"/>
    </location>
</feature>
<accession>A0ABP9CHY5</accession>
<keyword evidence="5" id="KW-0456">Lyase</keyword>
<dbReference type="NCBIfam" id="NF005891">
    <property type="entry name" value="PRK07854.1"/>
    <property type="match status" value="1"/>
</dbReference>
<evidence type="ECO:0000256" key="4">
    <source>
        <dbReference type="ARBA" id="ARBA00023098"/>
    </source>
</evidence>
<evidence type="ECO:0000256" key="3">
    <source>
        <dbReference type="ARBA" id="ARBA00022832"/>
    </source>
</evidence>
<dbReference type="Gene3D" id="3.90.226.10">
    <property type="entry name" value="2-enoyl-CoA Hydratase, Chain A, domain 1"/>
    <property type="match status" value="1"/>
</dbReference>
<keyword evidence="3" id="KW-0276">Fatty acid metabolism</keyword>
<dbReference type="Proteomes" id="UP001500839">
    <property type="component" value="Unassembled WGS sequence"/>
</dbReference>
<dbReference type="InterPro" id="IPR001753">
    <property type="entry name" value="Enoyl-CoA_hydra/iso"/>
</dbReference>
<comment type="caution">
    <text evidence="10">The sequence shown here is derived from an EMBL/GenBank/DDBJ whole genome shotgun (WGS) entry which is preliminary data.</text>
</comment>
<evidence type="ECO:0000256" key="6">
    <source>
        <dbReference type="ARBA" id="ARBA00023709"/>
    </source>
</evidence>
<evidence type="ECO:0000256" key="7">
    <source>
        <dbReference type="ARBA" id="ARBA00023717"/>
    </source>
</evidence>
<keyword evidence="4" id="KW-0443">Lipid metabolism</keyword>
<comment type="function">
    <text evidence="1">Could possibly oxidize fatty acids using specific components.</text>
</comment>
<proteinExistence type="inferred from homology"/>
<gene>
    <name evidence="10" type="ORF">GCM10023353_13720</name>
</gene>
<evidence type="ECO:0000256" key="2">
    <source>
        <dbReference type="ARBA" id="ARBA00005254"/>
    </source>
</evidence>
<dbReference type="SUPFAM" id="SSF52096">
    <property type="entry name" value="ClpP/crotonase"/>
    <property type="match status" value="1"/>
</dbReference>
<evidence type="ECO:0000256" key="9">
    <source>
        <dbReference type="SAM" id="MobiDB-lite"/>
    </source>
</evidence>
<dbReference type="PANTHER" id="PTHR11941:SF169">
    <property type="entry name" value="(7AS)-7A-METHYL-1,5-DIOXO-2,3,5,6,7,7A-HEXAHYDRO-1H-INDENE-CARBOXYL-COA HYDROLASE"/>
    <property type="match status" value="1"/>
</dbReference>
<comment type="catalytic activity">
    <reaction evidence="6">
        <text>a (3S)-3-hydroxyacyl-CoA = a (2E)-enoyl-CoA + H2O</text>
        <dbReference type="Rhea" id="RHEA:16105"/>
        <dbReference type="ChEBI" id="CHEBI:15377"/>
        <dbReference type="ChEBI" id="CHEBI:57318"/>
        <dbReference type="ChEBI" id="CHEBI:58856"/>
        <dbReference type="EC" id="4.2.1.17"/>
    </reaction>
</comment>
<evidence type="ECO:0000256" key="8">
    <source>
        <dbReference type="RuleBase" id="RU003707"/>
    </source>
</evidence>
<protein>
    <submittedName>
        <fullName evidence="10">Enoyl-CoA hydratase</fullName>
    </submittedName>
</protein>
<dbReference type="EMBL" id="BAABKQ010000001">
    <property type="protein sequence ID" value="GAA4810626.1"/>
    <property type="molecule type" value="Genomic_DNA"/>
</dbReference>
<dbReference type="PANTHER" id="PTHR11941">
    <property type="entry name" value="ENOYL-COA HYDRATASE-RELATED"/>
    <property type="match status" value="1"/>
</dbReference>
<dbReference type="RefSeq" id="WP_307810868.1">
    <property type="nucleotide sequence ID" value="NZ_BAABKQ010000001.1"/>
</dbReference>
<dbReference type="Pfam" id="PF00378">
    <property type="entry name" value="ECH_1"/>
    <property type="match status" value="1"/>
</dbReference>
<comment type="catalytic activity">
    <reaction evidence="7">
        <text>a 4-saturated-(3S)-3-hydroxyacyl-CoA = a (3E)-enoyl-CoA + H2O</text>
        <dbReference type="Rhea" id="RHEA:20724"/>
        <dbReference type="ChEBI" id="CHEBI:15377"/>
        <dbReference type="ChEBI" id="CHEBI:58521"/>
        <dbReference type="ChEBI" id="CHEBI:137480"/>
        <dbReference type="EC" id="4.2.1.17"/>
    </reaction>
</comment>
<evidence type="ECO:0000313" key="11">
    <source>
        <dbReference type="Proteomes" id="UP001500839"/>
    </source>
</evidence>
<name>A0ABP9CHY5_9ACTN</name>
<dbReference type="InterPro" id="IPR029045">
    <property type="entry name" value="ClpP/crotonase-like_dom_sf"/>
</dbReference>
<evidence type="ECO:0000256" key="5">
    <source>
        <dbReference type="ARBA" id="ARBA00023239"/>
    </source>
</evidence>
<keyword evidence="11" id="KW-1185">Reference proteome</keyword>
<comment type="similarity">
    <text evidence="2 8">Belongs to the enoyl-CoA hydratase/isomerase family.</text>
</comment>
<dbReference type="InterPro" id="IPR018376">
    <property type="entry name" value="Enoyl-CoA_hyd/isom_CS"/>
</dbReference>
<feature type="region of interest" description="Disordered" evidence="9">
    <location>
        <begin position="230"/>
        <end position="252"/>
    </location>
</feature>
<dbReference type="CDD" id="cd06558">
    <property type="entry name" value="crotonase-like"/>
    <property type="match status" value="1"/>
</dbReference>
<sequence length="252" mass="26382">MTGTEAQSAKVGVRHEGAVALLELQRSDKRNALNTSMCDAIREAVEAAAGGGARAVVITGAGTAFCAGADLSGDVYSSRFPLALVHMLHTIEQVPVPVIAAVNGPAIGAGTQLALACDLRVVDEGARFQIPVVKVGLAVHNWTVRKLTEMIGGGHARTMLMGAQQMDSGQAGTLGLANRIGDGEAARRWAAELAAYAPLSLQHLKLVFNDDGGRSKASDEQTELFNKVWASEDKSEASRARRAGRAPRFQGA</sequence>
<evidence type="ECO:0000256" key="1">
    <source>
        <dbReference type="ARBA" id="ARBA00002994"/>
    </source>
</evidence>